<organism evidence="3 4">
    <name type="scientific">Coniosporium apollinis</name>
    <dbReference type="NCBI Taxonomy" id="61459"/>
    <lineage>
        <taxon>Eukaryota</taxon>
        <taxon>Fungi</taxon>
        <taxon>Dikarya</taxon>
        <taxon>Ascomycota</taxon>
        <taxon>Pezizomycotina</taxon>
        <taxon>Dothideomycetes</taxon>
        <taxon>Dothideomycetes incertae sedis</taxon>
        <taxon>Coniosporium</taxon>
    </lineage>
</organism>
<keyword evidence="2" id="KW-0732">Signal</keyword>
<gene>
    <name evidence="3" type="ORF">H2201_005355</name>
</gene>
<proteinExistence type="predicted"/>
<protein>
    <submittedName>
        <fullName evidence="3">Uncharacterized protein</fullName>
    </submittedName>
</protein>
<reference evidence="3" key="1">
    <citation type="submission" date="2022-10" db="EMBL/GenBank/DDBJ databases">
        <title>Culturing micro-colonial fungi from biological soil crusts in the Mojave desert and describing Neophaeococcomyces mojavensis, and introducing the new genera and species Taxawa tesnikishii.</title>
        <authorList>
            <person name="Kurbessoian T."/>
            <person name="Stajich J.E."/>
        </authorList>
    </citation>
    <scope>NUCLEOTIDE SEQUENCE</scope>
    <source>
        <strain evidence="3">TK_1</strain>
    </source>
</reference>
<name>A0ABQ9NU76_9PEZI</name>
<keyword evidence="4" id="KW-1185">Reference proteome</keyword>
<feature type="compositionally biased region" description="Polar residues" evidence="1">
    <location>
        <begin position="48"/>
        <end position="60"/>
    </location>
</feature>
<dbReference type="EMBL" id="JAPDRL010000039">
    <property type="protein sequence ID" value="KAJ9664115.1"/>
    <property type="molecule type" value="Genomic_DNA"/>
</dbReference>
<evidence type="ECO:0000256" key="2">
    <source>
        <dbReference type="SAM" id="SignalP"/>
    </source>
</evidence>
<dbReference type="Proteomes" id="UP001172684">
    <property type="component" value="Unassembled WGS sequence"/>
</dbReference>
<evidence type="ECO:0000256" key="1">
    <source>
        <dbReference type="SAM" id="MobiDB-lite"/>
    </source>
</evidence>
<feature type="chain" id="PRO_5045278773" evidence="2">
    <location>
        <begin position="17"/>
        <end position="121"/>
    </location>
</feature>
<evidence type="ECO:0000313" key="4">
    <source>
        <dbReference type="Proteomes" id="UP001172684"/>
    </source>
</evidence>
<feature type="compositionally biased region" description="Gly residues" evidence="1">
    <location>
        <begin position="87"/>
        <end position="98"/>
    </location>
</feature>
<comment type="caution">
    <text evidence="3">The sequence shown here is derived from an EMBL/GenBank/DDBJ whole genome shotgun (WGS) entry which is preliminary data.</text>
</comment>
<accession>A0ABQ9NU76</accession>
<evidence type="ECO:0000313" key="3">
    <source>
        <dbReference type="EMBL" id="KAJ9664115.1"/>
    </source>
</evidence>
<feature type="region of interest" description="Disordered" evidence="1">
    <location>
        <begin position="45"/>
        <end position="121"/>
    </location>
</feature>
<feature type="signal peptide" evidence="2">
    <location>
        <begin position="1"/>
        <end position="16"/>
    </location>
</feature>
<sequence length="121" mass="12971">MAALLLGCFGLGYSKASEYRAKRASRQKTGSREYDENFADMQAANARRVSQQKSSRNNSIRHMEDPAFTGMGGPPSYDAAVKERGGGGRTVTGQGVGRQTGTVPLTPQLSPSKRVAENDFA</sequence>